<reference evidence="7 8" key="1">
    <citation type="submission" date="2018-04" db="EMBL/GenBank/DDBJ databases">
        <title>Denitrifier Microvirgula.</title>
        <authorList>
            <person name="Anderson E."/>
            <person name="Jang J."/>
            <person name="Ishii S."/>
        </authorList>
    </citation>
    <scope>NUCLEOTIDE SEQUENCE [LARGE SCALE GENOMIC DNA]</scope>
    <source>
        <strain evidence="7 8">BE2.4</strain>
    </source>
</reference>
<dbReference type="GO" id="GO:0043165">
    <property type="term" value="P:Gram-negative-bacterium-type cell outer membrane assembly"/>
    <property type="evidence" value="ECO:0007669"/>
    <property type="project" value="UniProtKB-UniRule"/>
</dbReference>
<dbReference type="Proteomes" id="UP000244173">
    <property type="component" value="Chromosome"/>
</dbReference>
<dbReference type="InterPro" id="IPR020889">
    <property type="entry name" value="LipoPS_assembly_LptD"/>
</dbReference>
<organism evidence="7 8">
    <name type="scientific">Microvirgula aerodenitrificans</name>
    <dbReference type="NCBI Taxonomy" id="57480"/>
    <lineage>
        <taxon>Bacteria</taxon>
        <taxon>Pseudomonadati</taxon>
        <taxon>Pseudomonadota</taxon>
        <taxon>Betaproteobacteria</taxon>
        <taxon>Neisseriales</taxon>
        <taxon>Aquaspirillaceae</taxon>
        <taxon>Microvirgula</taxon>
    </lineage>
</organism>
<dbReference type="InterPro" id="IPR007543">
    <property type="entry name" value="LptD_C"/>
</dbReference>
<feature type="signal peptide" evidence="4">
    <location>
        <begin position="1"/>
        <end position="36"/>
    </location>
</feature>
<evidence type="ECO:0000259" key="5">
    <source>
        <dbReference type="Pfam" id="PF03968"/>
    </source>
</evidence>
<dbReference type="KEGG" id="maer:DAI18_07475"/>
<dbReference type="HAMAP" id="MF_01411">
    <property type="entry name" value="LPS_assembly_LptD"/>
    <property type="match status" value="1"/>
</dbReference>
<evidence type="ECO:0000313" key="8">
    <source>
        <dbReference type="Proteomes" id="UP000244173"/>
    </source>
</evidence>
<evidence type="ECO:0000259" key="6">
    <source>
        <dbReference type="Pfam" id="PF04453"/>
    </source>
</evidence>
<keyword evidence="3 4" id="KW-0998">Cell outer membrane</keyword>
<dbReference type="InterPro" id="IPR005653">
    <property type="entry name" value="OstA-like_N"/>
</dbReference>
<dbReference type="EMBL" id="CP028519">
    <property type="protein sequence ID" value="AVY93902.1"/>
    <property type="molecule type" value="Genomic_DNA"/>
</dbReference>
<dbReference type="AlphaFoldDB" id="A0A2S0P985"/>
<dbReference type="Pfam" id="PF04453">
    <property type="entry name" value="LptD"/>
    <property type="match status" value="1"/>
</dbReference>
<evidence type="ECO:0000256" key="4">
    <source>
        <dbReference type="HAMAP-Rule" id="MF_01411"/>
    </source>
</evidence>
<dbReference type="GO" id="GO:1990351">
    <property type="term" value="C:transporter complex"/>
    <property type="evidence" value="ECO:0007669"/>
    <property type="project" value="TreeGrafter"/>
</dbReference>
<evidence type="ECO:0000256" key="1">
    <source>
        <dbReference type="ARBA" id="ARBA00022729"/>
    </source>
</evidence>
<dbReference type="PANTHER" id="PTHR30189:SF1">
    <property type="entry name" value="LPS-ASSEMBLY PROTEIN LPTD"/>
    <property type="match status" value="1"/>
</dbReference>
<keyword evidence="2 4" id="KW-0472">Membrane</keyword>
<evidence type="ECO:0000256" key="3">
    <source>
        <dbReference type="ARBA" id="ARBA00023237"/>
    </source>
</evidence>
<comment type="subunit">
    <text evidence="4">Component of the lipopolysaccharide transport and assembly complex. Interacts with LptE and LptA.</text>
</comment>
<evidence type="ECO:0000313" key="7">
    <source>
        <dbReference type="EMBL" id="AVY93902.1"/>
    </source>
</evidence>
<dbReference type="Gene3D" id="2.60.450.10">
    <property type="entry name" value="Lipopolysaccharide (LPS) transport protein A like domain"/>
    <property type="match status" value="1"/>
</dbReference>
<name>A0A2S0P985_9NEIS</name>
<dbReference type="Pfam" id="PF03968">
    <property type="entry name" value="LptD_N"/>
    <property type="match status" value="1"/>
</dbReference>
<dbReference type="GO" id="GO:0009279">
    <property type="term" value="C:cell outer membrane"/>
    <property type="evidence" value="ECO:0007669"/>
    <property type="project" value="UniProtKB-SubCell"/>
</dbReference>
<dbReference type="PANTHER" id="PTHR30189">
    <property type="entry name" value="LPS-ASSEMBLY PROTEIN"/>
    <property type="match status" value="1"/>
</dbReference>
<protein>
    <recommendedName>
        <fullName evidence="4">LPS-assembly protein LptD</fullName>
    </recommendedName>
</protein>
<comment type="function">
    <text evidence="4">Together with LptE, is involved in the assembly of lipopolysaccharide (LPS) at the surface of the outer membrane.</text>
</comment>
<feature type="domain" description="Organic solvent tolerance-like N-terminal" evidence="5">
    <location>
        <begin position="59"/>
        <end position="189"/>
    </location>
</feature>
<dbReference type="InterPro" id="IPR050218">
    <property type="entry name" value="LptD"/>
</dbReference>
<accession>A0A2S0P985</accession>
<feature type="chain" id="PRO_5015791057" description="LPS-assembly protein LptD" evidence="4">
    <location>
        <begin position="37"/>
        <end position="758"/>
    </location>
</feature>
<sequence length="758" mass="85179" precursor="true">MLPSPVFPPQSSPPPPMRIFRVTPLVAALLSAFAAAAEPAPATPTTPAQATAAEPETTVTADQIDGIVNDRLHAEGNVVVVRGDQTIESDWLDYYQARGRALAGDRVKLSRPTDTVIGRDLDYAMDESRGVLFDADLTRTDSKLRGKGERVDMTGKDTYNIFRGRFTTCDPGRDDWYINARDIDLDYTTNVGTARNGYFEFQGVPILWTPYLDFPLSNERKSGLLMPTFRYDSGNGLDFTLPYYWNIAPNMDATLTPRLIANRGLQLGGEFRYLQPGYSGSIAAEVLDDRKEGQTRDYLSIRHNQQLTPELNLAINYNHASDSNYFRDLGSGRFAVADNINLLQDVSLYWNPGWGSWTLRAQKYQTLQDPAAPVDPPYQRMPQLLFTTGTDANIGLGTPLNLKFDSEFVSFAHPTKQEGERFIAYPSVSLPLTSSWGYVTPKFGVHYTDYSLNSRSGTDQEQGNASRTLPIVSLDSGMYFERPLNLFGRDMVQTLEPRLYYVNIPYRDQSKLPVFDTTENTFDFAQIFTENRFTGGDRINDANQVTFGATTRFLDPENGIERLRFGLAGRYSFIDQRVTLPGGTAPQKGLSDVLGTIGGDLNRRTSVEANYQWNNTLKEAERYSTGIRYSPDPDRVASLRYRYDRQVQVGSQVYENQRQIDLGVMWPIAPRWYGVARENYSLTDSTPLEHLAGVEYRAGCWAARFVVQHYVSSLNDTKTSYFFQLELAEFGRLGNNPLDALKLAIPGYTESNKNAILQ</sequence>
<proteinExistence type="inferred from homology"/>
<keyword evidence="8" id="KW-1185">Reference proteome</keyword>
<gene>
    <name evidence="4" type="primary">lptD</name>
    <name evidence="7" type="ORF">DAI18_07475</name>
</gene>
<comment type="subcellular location">
    <subcellularLocation>
        <location evidence="4">Cell outer membrane</location>
    </subcellularLocation>
</comment>
<feature type="domain" description="LptD C-terminal" evidence="6">
    <location>
        <begin position="295"/>
        <end position="672"/>
    </location>
</feature>
<comment type="similarity">
    <text evidence="4">Belongs to the LptD family.</text>
</comment>
<dbReference type="GO" id="GO:0015920">
    <property type="term" value="P:lipopolysaccharide transport"/>
    <property type="evidence" value="ECO:0007669"/>
    <property type="project" value="InterPro"/>
</dbReference>
<comment type="caution">
    <text evidence="4">Lacks conserved residue(s) required for the propagation of feature annotation.</text>
</comment>
<keyword evidence="1 4" id="KW-0732">Signal</keyword>
<dbReference type="STRING" id="1122240.GCA_000620105_02446"/>
<evidence type="ECO:0000256" key="2">
    <source>
        <dbReference type="ARBA" id="ARBA00023136"/>
    </source>
</evidence>